<organism evidence="2 3">
    <name type="scientific">Scophthalmus maximus</name>
    <name type="common">Turbot</name>
    <name type="synonym">Psetta maxima</name>
    <dbReference type="NCBI Taxonomy" id="52904"/>
    <lineage>
        <taxon>Eukaryota</taxon>
        <taxon>Metazoa</taxon>
        <taxon>Chordata</taxon>
        <taxon>Craniata</taxon>
        <taxon>Vertebrata</taxon>
        <taxon>Euteleostomi</taxon>
        <taxon>Actinopterygii</taxon>
        <taxon>Neopterygii</taxon>
        <taxon>Teleostei</taxon>
        <taxon>Neoteleostei</taxon>
        <taxon>Acanthomorphata</taxon>
        <taxon>Carangaria</taxon>
        <taxon>Pleuronectiformes</taxon>
        <taxon>Pleuronectoidei</taxon>
        <taxon>Scophthalmidae</taxon>
        <taxon>Scophthalmus</taxon>
    </lineage>
</organism>
<protein>
    <submittedName>
        <fullName evidence="2">Uncharacterized protein</fullName>
    </submittedName>
</protein>
<comment type="caution">
    <text evidence="2">The sequence shown here is derived from an EMBL/GenBank/DDBJ whole genome shotgun (WGS) entry which is preliminary data.</text>
</comment>
<dbReference type="AlphaFoldDB" id="A0A6A4SK99"/>
<accession>A0A6A4SK99</accession>
<sequence length="131" mass="14776">MRSSHLAVYARRVKLTASLPSDVIRQPSVTDVLRRVVVWKVHRAQSPKKDETSPSHCRVHWSDAPLWELQSRAVDTPGPRRRDGDTRDENTAAYCDIAPTNRRKTAEREGAQAVTWGCGVPSSRHHAEESQ</sequence>
<evidence type="ECO:0000313" key="2">
    <source>
        <dbReference type="EMBL" id="KAF0032989.1"/>
    </source>
</evidence>
<dbReference type="EMBL" id="VEVO01000013">
    <property type="protein sequence ID" value="KAF0032989.1"/>
    <property type="molecule type" value="Genomic_DNA"/>
</dbReference>
<feature type="region of interest" description="Disordered" evidence="1">
    <location>
        <begin position="72"/>
        <end position="131"/>
    </location>
</feature>
<reference evidence="2 3" key="1">
    <citation type="submission" date="2019-06" db="EMBL/GenBank/DDBJ databases">
        <title>Draft genomes of female and male turbot (Scophthalmus maximus).</title>
        <authorList>
            <person name="Xu H."/>
            <person name="Xu X.-W."/>
            <person name="Shao C."/>
            <person name="Chen S."/>
        </authorList>
    </citation>
    <scope>NUCLEOTIDE SEQUENCE [LARGE SCALE GENOMIC DNA]</scope>
    <source>
        <strain evidence="2">Ysfricsl-2016a</strain>
        <tissue evidence="2">Blood</tissue>
    </source>
</reference>
<evidence type="ECO:0000313" key="3">
    <source>
        <dbReference type="Proteomes" id="UP000438429"/>
    </source>
</evidence>
<gene>
    <name evidence="2" type="ORF">F2P81_015279</name>
</gene>
<proteinExistence type="predicted"/>
<dbReference type="Proteomes" id="UP000438429">
    <property type="component" value="Unassembled WGS sequence"/>
</dbReference>
<feature type="compositionally biased region" description="Basic and acidic residues" evidence="1">
    <location>
        <begin position="78"/>
        <end position="90"/>
    </location>
</feature>
<evidence type="ECO:0000256" key="1">
    <source>
        <dbReference type="SAM" id="MobiDB-lite"/>
    </source>
</evidence>
<name>A0A6A4SK99_SCOMX</name>